<protein>
    <submittedName>
        <fullName evidence="1">Uncharacterized protein</fullName>
    </submittedName>
</protein>
<dbReference type="Proteomes" id="UP000034799">
    <property type="component" value="Unassembled WGS sequence"/>
</dbReference>
<dbReference type="EMBL" id="LBWK01000001">
    <property type="protein sequence ID" value="KKR06446.1"/>
    <property type="molecule type" value="Genomic_DNA"/>
</dbReference>
<evidence type="ECO:0000313" key="1">
    <source>
        <dbReference type="EMBL" id="KKR06446.1"/>
    </source>
</evidence>
<evidence type="ECO:0000313" key="2">
    <source>
        <dbReference type="Proteomes" id="UP000034799"/>
    </source>
</evidence>
<sequence length="163" mass="17963">MAKHKVETLGEDLTLYLAGFDSDSNERPFKPTPDSAVDTSSVSHIVRSQVEQYQDGFYIFYRASQSGTALDKTQRILEAALREDSFDFVLGGLYALRLLEDDSGIEAIMEKILEHVDSMNRGSGRTTLLQAIALEQDLIRQGIIEADSSTASGNCKILDLLTA</sequence>
<dbReference type="STRING" id="1619100.UT34_C0001G0487"/>
<comment type="caution">
    <text evidence="1">The sequence shown here is derived from an EMBL/GenBank/DDBJ whole genome shotgun (WGS) entry which is preliminary data.</text>
</comment>
<accession>A0A0G0N0S4</accession>
<name>A0A0G0N0S4_9BACT</name>
<reference evidence="1 2" key="1">
    <citation type="journal article" date="2015" name="Nature">
        <title>rRNA introns, odd ribosomes, and small enigmatic genomes across a large radiation of phyla.</title>
        <authorList>
            <person name="Brown C.T."/>
            <person name="Hug L.A."/>
            <person name="Thomas B.C."/>
            <person name="Sharon I."/>
            <person name="Castelle C.J."/>
            <person name="Singh A."/>
            <person name="Wilkins M.J."/>
            <person name="Williams K.H."/>
            <person name="Banfield J.F."/>
        </authorList>
    </citation>
    <scope>NUCLEOTIDE SEQUENCE [LARGE SCALE GENOMIC DNA]</scope>
</reference>
<dbReference type="AlphaFoldDB" id="A0A0G0N0S4"/>
<gene>
    <name evidence="1" type="ORF">UT34_C0001G0487</name>
</gene>
<proteinExistence type="predicted"/>
<organism evidence="1 2">
    <name type="scientific">candidate division WS6 bacterium GW2011_GWF2_39_15</name>
    <dbReference type="NCBI Taxonomy" id="1619100"/>
    <lineage>
        <taxon>Bacteria</taxon>
        <taxon>Candidatus Dojkabacteria</taxon>
    </lineage>
</organism>